<keyword evidence="2" id="KW-1133">Transmembrane helix</keyword>
<reference evidence="3" key="1">
    <citation type="submission" date="2021-05" db="EMBL/GenBank/DDBJ databases">
        <authorList>
            <person name="Alioto T."/>
            <person name="Alioto T."/>
            <person name="Gomez Garrido J."/>
        </authorList>
    </citation>
    <scope>NUCLEOTIDE SEQUENCE</scope>
</reference>
<evidence type="ECO:0000313" key="3">
    <source>
        <dbReference type="EMBL" id="CAG6548965.1"/>
    </source>
</evidence>
<protein>
    <submittedName>
        <fullName evidence="3">(northern house mosquito) hypothetical protein</fullName>
    </submittedName>
</protein>
<feature type="transmembrane region" description="Helical" evidence="2">
    <location>
        <begin position="74"/>
        <end position="95"/>
    </location>
</feature>
<dbReference type="EMBL" id="HBUE01346823">
    <property type="protein sequence ID" value="CAG6601194.1"/>
    <property type="molecule type" value="Transcribed_RNA"/>
</dbReference>
<dbReference type="EMBL" id="HBUE01239831">
    <property type="protein sequence ID" value="CAG6548965.1"/>
    <property type="molecule type" value="Transcribed_RNA"/>
</dbReference>
<organism evidence="3">
    <name type="scientific">Culex pipiens</name>
    <name type="common">House mosquito</name>
    <dbReference type="NCBI Taxonomy" id="7175"/>
    <lineage>
        <taxon>Eukaryota</taxon>
        <taxon>Metazoa</taxon>
        <taxon>Ecdysozoa</taxon>
        <taxon>Arthropoda</taxon>
        <taxon>Hexapoda</taxon>
        <taxon>Insecta</taxon>
        <taxon>Pterygota</taxon>
        <taxon>Neoptera</taxon>
        <taxon>Endopterygota</taxon>
        <taxon>Diptera</taxon>
        <taxon>Nematocera</taxon>
        <taxon>Culicoidea</taxon>
        <taxon>Culicidae</taxon>
        <taxon>Culicinae</taxon>
        <taxon>Culicini</taxon>
        <taxon>Culex</taxon>
        <taxon>Culex</taxon>
    </lineage>
</organism>
<feature type="compositionally biased region" description="Polar residues" evidence="1">
    <location>
        <begin position="33"/>
        <end position="42"/>
    </location>
</feature>
<dbReference type="AlphaFoldDB" id="A0A8D8N2C7"/>
<proteinExistence type="predicted"/>
<evidence type="ECO:0000256" key="2">
    <source>
        <dbReference type="SAM" id="Phobius"/>
    </source>
</evidence>
<sequence>MCNRSVDLKLNTFEQMTHFRSDLSAGSSGASSVTTNVPQAVSSRDPVGESGFSSGSSPMCTGSPPLASIAVGDAAVVVVVGLWVVVPGLVSLYILRSIS</sequence>
<keyword evidence="2" id="KW-0812">Transmembrane</keyword>
<evidence type="ECO:0000256" key="1">
    <source>
        <dbReference type="SAM" id="MobiDB-lite"/>
    </source>
</evidence>
<keyword evidence="2" id="KW-0472">Membrane</keyword>
<feature type="region of interest" description="Disordered" evidence="1">
    <location>
        <begin position="22"/>
        <end position="56"/>
    </location>
</feature>
<name>A0A8D8N2C7_CULPI</name>
<accession>A0A8D8N2C7</accession>